<dbReference type="AlphaFoldDB" id="A0A6S6XVP9"/>
<accession>A0A6S6XVP9</accession>
<evidence type="ECO:0000259" key="1">
    <source>
        <dbReference type="Pfam" id="PF19044"/>
    </source>
</evidence>
<keyword evidence="3" id="KW-1185">Reference proteome</keyword>
<dbReference type="InterPro" id="IPR043964">
    <property type="entry name" value="P-loop_TraG"/>
</dbReference>
<sequence>MGFAEILREAFLPERNAEADRLPRHLLQEISRMPRLSGILPYLAWQDDTRLFALDQGGFGEREEHAIGFCIETLPQTGANDEMEKVLASLFVSCPPGTGIQVSLYGSPHILPALKKQANLLPASAIDSDDEGIQRRHSNIFRLLARRRIDHYLKGTGESIFGHQTYLLRDFRSVISVTLPLDPELPADVDEALRIRESIHATLKSAHLPGHDWGPEELLNFVGDFFDHSRLFSGGSVAPIDWNADQPLRKQISNLEIASRVGDGDIRFRKAGGAESVLQLFSVRQYPRYFRLSGMNYLIGDPYQLALAMPCPFIITMGAVALDYESARTRAQMKAARATQSAGSYLAHFQPDLQERKRDWDMVLKAFDSGRTVVGMYHQVCLVSRVEDASRCEHSVRAVWRARGFDLTKDFYLQHQALTATMPMTLTPALQNDLRQFGRINTKTADNAVMTSPLIAEWKGTQTPVMTLFGRRGQIIGFDLFDNTGGNFNFAVAALSGSGKSVFVNEMTYRYLGAGAKVWIIDVGRSYKNLCELLDGEFIEFSDERQNTICLNPFSMIIDINADMEMVLPLLAQMASPREPLDNYGYTALGSAIKRVWDAKGRSATITDIYELLQTGRLSSEGEYERDLSRLATALEPYTRHGVYASYFEGDANIQFDKDFVVLELEELKSKKDLQSVVMQLIMYRITQEMYRDRSRRKLVIIDESWDLMGSGSSGSFIEAGYRRARKYGGAFGTITQSVDDYYKNEATKAAINNADWLFLLRQKAENIERLGKEGKLSLDEWLKRQLGSVSTEHGNFSEIYIHSPMGSGLGRLLLDPFSMLVYSTRAEDYEAIKRLRDQGLSVADAIEQLVTQRAT</sequence>
<evidence type="ECO:0000313" key="3">
    <source>
        <dbReference type="Proteomes" id="UP000515733"/>
    </source>
</evidence>
<name>A0A6S6XVP9_9PROT</name>
<protein>
    <recommendedName>
        <fullName evidence="1">TraG P-loop domain-containing protein</fullName>
    </recommendedName>
</protein>
<dbReference type="InterPro" id="IPR014117">
    <property type="entry name" value="TraC-F-type"/>
</dbReference>
<dbReference type="OrthoDB" id="9816422at2"/>
<dbReference type="InterPro" id="IPR027417">
    <property type="entry name" value="P-loop_NTPase"/>
</dbReference>
<dbReference type="Proteomes" id="UP000515733">
    <property type="component" value="Chromosome"/>
</dbReference>
<dbReference type="PANTHER" id="PTHR38467:SF1">
    <property type="entry name" value="CONJUGATIVE TRANSFER: ASSEMBLY"/>
    <property type="match status" value="1"/>
</dbReference>
<feature type="domain" description="TraG P-loop" evidence="1">
    <location>
        <begin position="486"/>
        <end position="853"/>
    </location>
</feature>
<gene>
    <name evidence="2" type="ORF">DENOEST_1807</name>
</gene>
<dbReference type="KEGG" id="doe:DENOEST_1807"/>
<organism evidence="2 3">
    <name type="scientific">Denitratisoma oestradiolicum</name>
    <dbReference type="NCBI Taxonomy" id="311182"/>
    <lineage>
        <taxon>Bacteria</taxon>
        <taxon>Pseudomonadati</taxon>
        <taxon>Pseudomonadota</taxon>
        <taxon>Betaproteobacteria</taxon>
        <taxon>Nitrosomonadales</taxon>
        <taxon>Sterolibacteriaceae</taxon>
        <taxon>Denitratisoma</taxon>
    </lineage>
</organism>
<reference evidence="2 3" key="1">
    <citation type="submission" date="2020-03" db="EMBL/GenBank/DDBJ databases">
        <authorList>
            <consortium name="Genoscope - CEA"/>
            <person name="William W."/>
        </authorList>
    </citation>
    <scope>NUCLEOTIDE SEQUENCE [LARGE SCALE GENOMIC DNA]</scope>
    <source>
        <strain evidence="3">DSM 16959</strain>
    </source>
</reference>
<dbReference type="InterPro" id="IPR053155">
    <property type="entry name" value="F-pilin_assembly_TraC"/>
</dbReference>
<dbReference type="NCBIfam" id="TIGR02746">
    <property type="entry name" value="TraC-F-type"/>
    <property type="match status" value="1"/>
</dbReference>
<dbReference type="Pfam" id="PF19044">
    <property type="entry name" value="P-loop_TraG"/>
    <property type="match status" value="1"/>
</dbReference>
<dbReference type="InterPro" id="IPR025955">
    <property type="entry name" value="TraC/Conjuga_ATPase"/>
</dbReference>
<proteinExistence type="predicted"/>
<dbReference type="CDD" id="cd01127">
    <property type="entry name" value="TrwB_TraG_TraD_VirD4"/>
    <property type="match status" value="1"/>
</dbReference>
<dbReference type="EMBL" id="LR778301">
    <property type="protein sequence ID" value="CAB1368972.1"/>
    <property type="molecule type" value="Genomic_DNA"/>
</dbReference>
<dbReference type="PANTHER" id="PTHR38467">
    <property type="match status" value="1"/>
</dbReference>
<dbReference type="Gene3D" id="3.40.50.300">
    <property type="entry name" value="P-loop containing nucleotide triphosphate hydrolases"/>
    <property type="match status" value="1"/>
</dbReference>
<dbReference type="RefSeq" id="WP_145768990.1">
    <property type="nucleotide sequence ID" value="NZ_LR778301.1"/>
</dbReference>
<evidence type="ECO:0000313" key="2">
    <source>
        <dbReference type="EMBL" id="CAB1368972.1"/>
    </source>
</evidence>
<dbReference type="Pfam" id="PF11130">
    <property type="entry name" value="TraC_F_IV"/>
    <property type="match status" value="1"/>
</dbReference>
<dbReference type="SUPFAM" id="SSF52540">
    <property type="entry name" value="P-loop containing nucleoside triphosphate hydrolases"/>
    <property type="match status" value="1"/>
</dbReference>
<dbReference type="Gene3D" id="1.10.8.730">
    <property type="match status" value="1"/>
</dbReference>